<dbReference type="AlphaFoldDB" id="A0A5C6AUS0"/>
<name>A0A5C6AUS0_9BACT</name>
<keyword evidence="5" id="KW-1185">Reference proteome</keyword>
<dbReference type="RefSeq" id="WP_146575783.1">
    <property type="nucleotide sequence ID" value="NZ_SJPM01000001.1"/>
</dbReference>
<feature type="domain" description="CsbD-like" evidence="3">
    <location>
        <begin position="6"/>
        <end position="56"/>
    </location>
</feature>
<dbReference type="OrthoDB" id="278198at2"/>
<reference evidence="4 5" key="1">
    <citation type="submission" date="2019-02" db="EMBL/GenBank/DDBJ databases">
        <title>Deep-cultivation of Planctomycetes and their phenomic and genomic characterization uncovers novel biology.</title>
        <authorList>
            <person name="Wiegand S."/>
            <person name="Jogler M."/>
            <person name="Boedeker C."/>
            <person name="Pinto D."/>
            <person name="Vollmers J."/>
            <person name="Rivas-Marin E."/>
            <person name="Kohn T."/>
            <person name="Peeters S.H."/>
            <person name="Heuer A."/>
            <person name="Rast P."/>
            <person name="Oberbeckmann S."/>
            <person name="Bunk B."/>
            <person name="Jeske O."/>
            <person name="Meyerdierks A."/>
            <person name="Storesund J.E."/>
            <person name="Kallscheuer N."/>
            <person name="Luecker S."/>
            <person name="Lage O.M."/>
            <person name="Pohl T."/>
            <person name="Merkel B.J."/>
            <person name="Hornburger P."/>
            <person name="Mueller R.-W."/>
            <person name="Bruemmer F."/>
            <person name="Labrenz M."/>
            <person name="Spormann A.M."/>
            <person name="Op Den Camp H."/>
            <person name="Overmann J."/>
            <person name="Amann R."/>
            <person name="Jetten M.S.M."/>
            <person name="Mascher T."/>
            <person name="Medema M.H."/>
            <person name="Devos D.P."/>
            <person name="Kaster A.-K."/>
            <person name="Ovreas L."/>
            <person name="Rohde M."/>
            <person name="Galperin M.Y."/>
            <person name="Jogler C."/>
        </authorList>
    </citation>
    <scope>NUCLEOTIDE SEQUENCE [LARGE SCALE GENOMIC DNA]</scope>
    <source>
        <strain evidence="4 5">Pla100</strain>
    </source>
</reference>
<dbReference type="PANTHER" id="PTHR34977">
    <property type="entry name" value="UPF0337 PROTEIN YJBJ"/>
    <property type="match status" value="1"/>
</dbReference>
<dbReference type="SUPFAM" id="SSF69047">
    <property type="entry name" value="Hypothetical protein YjbJ"/>
    <property type="match status" value="1"/>
</dbReference>
<comment type="caution">
    <text evidence="4">The sequence shown here is derived from an EMBL/GenBank/DDBJ whole genome shotgun (WGS) entry which is preliminary data.</text>
</comment>
<comment type="similarity">
    <text evidence="1">Belongs to the UPF0337 (CsbD) family.</text>
</comment>
<protein>
    <recommendedName>
        <fullName evidence="3">CsbD-like domain-containing protein</fullName>
    </recommendedName>
</protein>
<sequence>MSNREELQGHWNQVKGRLKEHWGQLTEDDLQRAKGSADQLVGVVQEKTGAARAEVETFLDHILNESLADQASQKFNEFSDVAGQLAADASAYTRERAQQFAAQSSEYSARINETIRTRPLESLAIAFGVGIFAGAMVFMNRKR</sequence>
<evidence type="ECO:0000259" key="3">
    <source>
        <dbReference type="Pfam" id="PF05532"/>
    </source>
</evidence>
<evidence type="ECO:0000313" key="4">
    <source>
        <dbReference type="EMBL" id="TWU03217.1"/>
    </source>
</evidence>
<proteinExistence type="inferred from homology"/>
<feature type="transmembrane region" description="Helical" evidence="2">
    <location>
        <begin position="120"/>
        <end position="139"/>
    </location>
</feature>
<dbReference type="Proteomes" id="UP000316213">
    <property type="component" value="Unassembled WGS sequence"/>
</dbReference>
<dbReference type="InterPro" id="IPR008462">
    <property type="entry name" value="CsbD"/>
</dbReference>
<dbReference type="Pfam" id="PF05532">
    <property type="entry name" value="CsbD"/>
    <property type="match status" value="1"/>
</dbReference>
<organism evidence="4 5">
    <name type="scientific">Neorhodopirellula pilleata</name>
    <dbReference type="NCBI Taxonomy" id="2714738"/>
    <lineage>
        <taxon>Bacteria</taxon>
        <taxon>Pseudomonadati</taxon>
        <taxon>Planctomycetota</taxon>
        <taxon>Planctomycetia</taxon>
        <taxon>Pirellulales</taxon>
        <taxon>Pirellulaceae</taxon>
        <taxon>Neorhodopirellula</taxon>
    </lineage>
</organism>
<dbReference type="InterPro" id="IPR050423">
    <property type="entry name" value="UPF0337_stress_rsp"/>
</dbReference>
<dbReference type="InterPro" id="IPR036629">
    <property type="entry name" value="YjbJ_sf"/>
</dbReference>
<keyword evidence="2" id="KW-0472">Membrane</keyword>
<keyword evidence="2" id="KW-1133">Transmembrane helix</keyword>
<evidence type="ECO:0000256" key="1">
    <source>
        <dbReference type="ARBA" id="ARBA00009129"/>
    </source>
</evidence>
<evidence type="ECO:0000313" key="5">
    <source>
        <dbReference type="Proteomes" id="UP000316213"/>
    </source>
</evidence>
<evidence type="ECO:0000256" key="2">
    <source>
        <dbReference type="SAM" id="Phobius"/>
    </source>
</evidence>
<gene>
    <name evidence="4" type="ORF">Pla100_01350</name>
</gene>
<accession>A0A5C6AUS0</accession>
<dbReference type="PANTHER" id="PTHR34977:SF1">
    <property type="entry name" value="UPF0337 PROTEIN YJBJ"/>
    <property type="match status" value="1"/>
</dbReference>
<dbReference type="EMBL" id="SJPM01000001">
    <property type="protein sequence ID" value="TWU03217.1"/>
    <property type="molecule type" value="Genomic_DNA"/>
</dbReference>
<dbReference type="Gene3D" id="1.10.1470.10">
    <property type="entry name" value="YjbJ"/>
    <property type="match status" value="1"/>
</dbReference>
<keyword evidence="2" id="KW-0812">Transmembrane</keyword>